<protein>
    <submittedName>
        <fullName evidence="4">RNA polymerase, sigma-24 subunit, ECF subfamily</fullName>
    </submittedName>
</protein>
<dbReference type="Pfam" id="PF08281">
    <property type="entry name" value="Sigma70_r4_2"/>
    <property type="match status" value="1"/>
</dbReference>
<dbReference type="GO" id="GO:0016987">
    <property type="term" value="F:sigma factor activity"/>
    <property type="evidence" value="ECO:0007669"/>
    <property type="project" value="InterPro"/>
</dbReference>
<feature type="domain" description="RNA polymerase sigma factor 70 region 4 type 2" evidence="3">
    <location>
        <begin position="113"/>
        <end position="161"/>
    </location>
</feature>
<dbReference type="InterPro" id="IPR013249">
    <property type="entry name" value="RNA_pol_sigma70_r4_t2"/>
</dbReference>
<dbReference type="InterPro" id="IPR013325">
    <property type="entry name" value="RNA_pol_sigma_r2"/>
</dbReference>
<dbReference type="PANTHER" id="PTHR30173:SF36">
    <property type="entry name" value="ECF RNA POLYMERASE SIGMA FACTOR SIGJ"/>
    <property type="match status" value="1"/>
</dbReference>
<gene>
    <name evidence="4" type="ordered locus">BC1003_2775</name>
</gene>
<dbReference type="PANTHER" id="PTHR30173">
    <property type="entry name" value="SIGMA 19 FACTOR"/>
    <property type="match status" value="1"/>
</dbReference>
<dbReference type="NCBIfam" id="TIGR02937">
    <property type="entry name" value="sigma70-ECF"/>
    <property type="match status" value="1"/>
</dbReference>
<dbReference type="GO" id="GO:0006352">
    <property type="term" value="P:DNA-templated transcription initiation"/>
    <property type="evidence" value="ECO:0007669"/>
    <property type="project" value="InterPro"/>
</dbReference>
<dbReference type="STRING" id="640512.BC1003_2775"/>
<organism evidence="4">
    <name type="scientific">Burkholderia sp. (strain CCGE1003)</name>
    <dbReference type="NCBI Taxonomy" id="640512"/>
    <lineage>
        <taxon>Bacteria</taxon>
        <taxon>Pseudomonadati</taxon>
        <taxon>Pseudomonadota</taxon>
        <taxon>Betaproteobacteria</taxon>
        <taxon>Burkholderiales</taxon>
        <taxon>Burkholderiaceae</taxon>
        <taxon>Burkholderia</taxon>
    </lineage>
</organism>
<dbReference type="InterPro" id="IPR036388">
    <property type="entry name" value="WH-like_DNA-bd_sf"/>
</dbReference>
<dbReference type="OrthoDB" id="3211555at2"/>
<sequence length="449" mass="48624">MKEHEIDKASSFRAVRARLLALAYRMLGSRAEAEDIVQDVWLKWHLADTHAVQTPAAWLTTLTTRTAIDRLRNVQRERESQATGWLPEPWLDEFAPSAEELALRAAEMSYGVMLLLDRLKPDERAAFVLHEAFDCDYAEIGKILERPPASCRQLVHRARERVRRAGAPLQRRDPGAHALIVERLRNALQAQDRTSLLELFSAVPEVVSDQPLCESPATVARSSEAVQAIAESHSNRVPAKALAEAGASAPDLAFQDWMEKVTSLARQARQAELVSVDGMLSIALLVEGEVVALIDVSIEGSGAALTGGARCGMKTGKTTETAKTPKTAKTVGRGEGIPKVAPGSTRSAMTSEPRRGLATGFSTSLATSLATGQTTGLTPAEALDQEPPYGHTEGLAKIVSLRWVTSASRLQAANRLLGRAAVTELLSRIQQRSLDSTAMGRDFPVDVYA</sequence>
<accession>E1T7L5</accession>
<dbReference type="SUPFAM" id="SSF88946">
    <property type="entry name" value="Sigma2 domain of RNA polymerase sigma factors"/>
    <property type="match status" value="1"/>
</dbReference>
<proteinExistence type="predicted"/>
<dbReference type="KEGG" id="bgf:BC1003_2775"/>
<dbReference type="InterPro" id="IPR052704">
    <property type="entry name" value="ECF_Sigma-70_Domain"/>
</dbReference>
<dbReference type="InterPro" id="IPR014284">
    <property type="entry name" value="RNA_pol_sigma-70_dom"/>
</dbReference>
<evidence type="ECO:0000256" key="1">
    <source>
        <dbReference type="SAM" id="MobiDB-lite"/>
    </source>
</evidence>
<dbReference type="GO" id="GO:0003677">
    <property type="term" value="F:DNA binding"/>
    <property type="evidence" value="ECO:0007669"/>
    <property type="project" value="InterPro"/>
</dbReference>
<evidence type="ECO:0000313" key="4">
    <source>
        <dbReference type="EMBL" id="ADN58728.1"/>
    </source>
</evidence>
<dbReference type="Gene3D" id="1.10.10.10">
    <property type="entry name" value="Winged helix-like DNA-binding domain superfamily/Winged helix DNA-binding domain"/>
    <property type="match status" value="1"/>
</dbReference>
<dbReference type="eggNOG" id="COG1595">
    <property type="taxonomic scope" value="Bacteria"/>
</dbReference>
<dbReference type="InterPro" id="IPR013324">
    <property type="entry name" value="RNA_pol_sigma_r3/r4-like"/>
</dbReference>
<dbReference type="InterPro" id="IPR007627">
    <property type="entry name" value="RNA_pol_sigma70_r2"/>
</dbReference>
<reference evidence="4" key="1">
    <citation type="submission" date="2010-09" db="EMBL/GenBank/DDBJ databases">
        <title>Complete sequence of chromosome1 of Burkholderia sp. CCGE1003.</title>
        <authorList>
            <consortium name="US DOE Joint Genome Institute"/>
            <person name="Lucas S."/>
            <person name="Copeland A."/>
            <person name="Lapidus A."/>
            <person name="Cheng J.-F."/>
            <person name="Bruce D."/>
            <person name="Goodwin L."/>
            <person name="Pitluck S."/>
            <person name="Daligault H."/>
            <person name="Davenport K."/>
            <person name="Detter J.C."/>
            <person name="Han C."/>
            <person name="Tapia R."/>
            <person name="Land M."/>
            <person name="Hauser L."/>
            <person name="Jeffries C."/>
            <person name="Kyrpides N."/>
            <person name="Ivanova N."/>
            <person name="Ovchinnikova G."/>
            <person name="Martinez-Romero E."/>
            <person name="Rogel M.A."/>
            <person name="Auchtung J."/>
            <person name="Tiedje J.M."/>
            <person name="Woyke T."/>
        </authorList>
    </citation>
    <scope>NUCLEOTIDE SEQUENCE</scope>
    <source>
        <strain evidence="4">CCGE1003</strain>
    </source>
</reference>
<dbReference type="Gene3D" id="1.10.1740.10">
    <property type="match status" value="1"/>
</dbReference>
<dbReference type="Pfam" id="PF04542">
    <property type="entry name" value="Sigma70_r2"/>
    <property type="match status" value="1"/>
</dbReference>
<dbReference type="HOGENOM" id="CLU_047691_22_2_4"/>
<feature type="domain" description="RNA polymerase sigma-70 region 2" evidence="2">
    <location>
        <begin position="12"/>
        <end position="76"/>
    </location>
</feature>
<dbReference type="SUPFAM" id="SSF88659">
    <property type="entry name" value="Sigma3 and sigma4 domains of RNA polymerase sigma factors"/>
    <property type="match status" value="1"/>
</dbReference>
<name>E1T7L5_BURSG</name>
<dbReference type="EMBL" id="CP002217">
    <property type="protein sequence ID" value="ADN58728.1"/>
    <property type="molecule type" value="Genomic_DNA"/>
</dbReference>
<dbReference type="AlphaFoldDB" id="E1T7L5"/>
<feature type="region of interest" description="Disordered" evidence="1">
    <location>
        <begin position="332"/>
        <end position="354"/>
    </location>
</feature>
<evidence type="ECO:0000259" key="2">
    <source>
        <dbReference type="Pfam" id="PF04542"/>
    </source>
</evidence>
<evidence type="ECO:0000259" key="3">
    <source>
        <dbReference type="Pfam" id="PF08281"/>
    </source>
</evidence>